<comment type="cofactor">
    <cofactor evidence="1 13">
        <name>Mg(2+)</name>
        <dbReference type="ChEBI" id="CHEBI:18420"/>
    </cofactor>
</comment>
<evidence type="ECO:0000256" key="5">
    <source>
        <dbReference type="ARBA" id="ARBA00022630"/>
    </source>
</evidence>
<keyword evidence="5 12" id="KW-0285">Flavoprotein</keyword>
<keyword evidence="8 12" id="KW-0274">FAD</keyword>
<evidence type="ECO:0000313" key="15">
    <source>
        <dbReference type="Proteomes" id="UP001162030"/>
    </source>
</evidence>
<evidence type="ECO:0000256" key="7">
    <source>
        <dbReference type="ARBA" id="ARBA00022723"/>
    </source>
</evidence>
<keyword evidence="13" id="KW-1003">Cell membrane</keyword>
<evidence type="ECO:0000256" key="6">
    <source>
        <dbReference type="ARBA" id="ARBA00022679"/>
    </source>
</evidence>
<sequence>MNVRNIALLLVVLMFAGCERAGEIELSGAIQGTTYHIKMVIDQAGTPLEQIKSDVEEVFRIVDEKLSNWREDSEISRVNRQETTDWIPVSPEIVQLVAIAKDVNRRSAGCYDLTVKPLFDLWGFSRHENRVPEQSEIDQTLAHVGMDKLEVDAENGRIRKADPKLSIDLGSIAQGYTVATVAERLESRGIHNYLAEIGGEMKVKGRKANGASWRVAIEKPTPLAREVQRILEIHQENGTAVMTSGTYRNFFESDGKSYSHIIDPKTGRPVTHNLLSVTVLNEDPTVADAWSTALLCVGEIEGPKIAEAEGLKALFIYRDGQELKEQMSSRFTSISEP</sequence>
<keyword evidence="7 12" id="KW-0479">Metal-binding</keyword>
<dbReference type="PANTHER" id="PTHR30040">
    <property type="entry name" value="THIAMINE BIOSYNTHESIS LIPOPROTEIN APBE"/>
    <property type="match status" value="1"/>
</dbReference>
<evidence type="ECO:0000256" key="4">
    <source>
        <dbReference type="ARBA" id="ARBA00016337"/>
    </source>
</evidence>
<comment type="subcellular location">
    <subcellularLocation>
        <location evidence="13">Cell inner membrane</location>
        <topology evidence="13">Lipid-anchor</topology>
        <orientation evidence="13">Periplasmic side</orientation>
    </subcellularLocation>
</comment>
<reference evidence="14 15" key="1">
    <citation type="submission" date="2023-03" db="EMBL/GenBank/DDBJ databases">
        <authorList>
            <person name="Pearce D."/>
        </authorList>
    </citation>
    <scope>NUCLEOTIDE SEQUENCE [LARGE SCALE GENOMIC DNA]</scope>
    <source>
        <strain evidence="14">Msz</strain>
    </source>
</reference>
<dbReference type="PIRSF" id="PIRSF006268">
    <property type="entry name" value="ApbE"/>
    <property type="match status" value="1"/>
</dbReference>
<evidence type="ECO:0000313" key="14">
    <source>
        <dbReference type="EMBL" id="CAI8927625.1"/>
    </source>
</evidence>
<dbReference type="EMBL" id="OX458333">
    <property type="protein sequence ID" value="CAI8927625.1"/>
    <property type="molecule type" value="Genomic_DNA"/>
</dbReference>
<evidence type="ECO:0000256" key="13">
    <source>
        <dbReference type="RuleBase" id="RU363002"/>
    </source>
</evidence>
<dbReference type="RefSeq" id="WP_051331479.1">
    <property type="nucleotide sequence ID" value="NZ_OX458333.1"/>
</dbReference>
<dbReference type="Proteomes" id="UP001162030">
    <property type="component" value="Chromosome"/>
</dbReference>
<dbReference type="GO" id="GO:0016740">
    <property type="term" value="F:transferase activity"/>
    <property type="evidence" value="ECO:0007669"/>
    <property type="project" value="UniProtKB-KW"/>
</dbReference>
<evidence type="ECO:0000256" key="1">
    <source>
        <dbReference type="ARBA" id="ARBA00001946"/>
    </source>
</evidence>
<keyword evidence="13" id="KW-0472">Membrane</keyword>
<evidence type="ECO:0000256" key="12">
    <source>
        <dbReference type="PIRNR" id="PIRNR006268"/>
    </source>
</evidence>
<evidence type="ECO:0000256" key="2">
    <source>
        <dbReference type="ARBA" id="ARBA00008282"/>
    </source>
</evidence>
<organism evidence="14 15">
    <name type="scientific">Methylocaldum szegediense</name>
    <dbReference type="NCBI Taxonomy" id="73780"/>
    <lineage>
        <taxon>Bacteria</taxon>
        <taxon>Pseudomonadati</taxon>
        <taxon>Pseudomonadota</taxon>
        <taxon>Gammaproteobacteria</taxon>
        <taxon>Methylococcales</taxon>
        <taxon>Methylococcaceae</taxon>
        <taxon>Methylocaldum</taxon>
    </lineage>
</organism>
<keyword evidence="9 12" id="KW-0460">Magnesium</keyword>
<name>A0ABN8X7V8_9GAMM</name>
<accession>A0ABN8X7V8</accession>
<keyword evidence="15" id="KW-1185">Reference proteome</keyword>
<dbReference type="InterPro" id="IPR003374">
    <property type="entry name" value="ApbE-like_sf"/>
</dbReference>
<evidence type="ECO:0000256" key="9">
    <source>
        <dbReference type="ARBA" id="ARBA00022842"/>
    </source>
</evidence>
<dbReference type="EC" id="2.7.1.180" evidence="3 12"/>
<dbReference type="Gene3D" id="3.10.520.10">
    <property type="entry name" value="ApbE-like domains"/>
    <property type="match status" value="1"/>
</dbReference>
<dbReference type="InterPro" id="IPR024932">
    <property type="entry name" value="ApbE"/>
</dbReference>
<gene>
    <name evidence="14" type="ORF">MSZNOR_3970</name>
</gene>
<protein>
    <recommendedName>
        <fullName evidence="4 12">FAD:protein FMN transferase</fullName>
        <ecNumber evidence="3 12">2.7.1.180</ecNumber>
    </recommendedName>
    <alternativeName>
        <fullName evidence="10 12">Flavin transferase</fullName>
    </alternativeName>
</protein>
<comment type="function">
    <text evidence="13">Flavin transferase that catalyzes the transfer of the FMN moiety of FAD and its covalent binding to the hydroxyl group of a threonine residue in a target flavoprotein.</text>
</comment>
<evidence type="ECO:0000256" key="3">
    <source>
        <dbReference type="ARBA" id="ARBA00011955"/>
    </source>
</evidence>
<dbReference type="PROSITE" id="PS51257">
    <property type="entry name" value="PROKAR_LIPOPROTEIN"/>
    <property type="match status" value="1"/>
</dbReference>
<evidence type="ECO:0000256" key="11">
    <source>
        <dbReference type="ARBA" id="ARBA00048540"/>
    </source>
</evidence>
<dbReference type="PANTHER" id="PTHR30040:SF2">
    <property type="entry name" value="FAD:PROTEIN FMN TRANSFERASE"/>
    <property type="match status" value="1"/>
</dbReference>
<keyword evidence="6 12" id="KW-0808">Transferase</keyword>
<evidence type="ECO:0000256" key="8">
    <source>
        <dbReference type="ARBA" id="ARBA00022827"/>
    </source>
</evidence>
<proteinExistence type="inferred from homology"/>
<keyword evidence="13" id="KW-0997">Cell inner membrane</keyword>
<dbReference type="Pfam" id="PF02424">
    <property type="entry name" value="ApbE"/>
    <property type="match status" value="1"/>
</dbReference>
<comment type="similarity">
    <text evidence="2 12 13">Belongs to the ApbE family.</text>
</comment>
<comment type="catalytic activity">
    <reaction evidence="11 12 13">
        <text>L-threonyl-[protein] + FAD = FMN-L-threonyl-[protein] + AMP + H(+)</text>
        <dbReference type="Rhea" id="RHEA:36847"/>
        <dbReference type="Rhea" id="RHEA-COMP:11060"/>
        <dbReference type="Rhea" id="RHEA-COMP:11061"/>
        <dbReference type="ChEBI" id="CHEBI:15378"/>
        <dbReference type="ChEBI" id="CHEBI:30013"/>
        <dbReference type="ChEBI" id="CHEBI:57692"/>
        <dbReference type="ChEBI" id="CHEBI:74257"/>
        <dbReference type="ChEBI" id="CHEBI:456215"/>
        <dbReference type="EC" id="2.7.1.180"/>
    </reaction>
</comment>
<evidence type="ECO:0000256" key="10">
    <source>
        <dbReference type="ARBA" id="ARBA00031306"/>
    </source>
</evidence>
<dbReference type="SUPFAM" id="SSF143631">
    <property type="entry name" value="ApbE-like"/>
    <property type="match status" value="1"/>
</dbReference>
<keyword evidence="13" id="KW-0449">Lipoprotein</keyword>